<dbReference type="EMBL" id="OOIL02000561">
    <property type="protein sequence ID" value="VFQ67101.1"/>
    <property type="molecule type" value="Genomic_DNA"/>
</dbReference>
<organism evidence="8 9">
    <name type="scientific">Cuscuta campestris</name>
    <dbReference type="NCBI Taxonomy" id="132261"/>
    <lineage>
        <taxon>Eukaryota</taxon>
        <taxon>Viridiplantae</taxon>
        <taxon>Streptophyta</taxon>
        <taxon>Embryophyta</taxon>
        <taxon>Tracheophyta</taxon>
        <taxon>Spermatophyta</taxon>
        <taxon>Magnoliopsida</taxon>
        <taxon>eudicotyledons</taxon>
        <taxon>Gunneridae</taxon>
        <taxon>Pentapetalae</taxon>
        <taxon>asterids</taxon>
        <taxon>lamiids</taxon>
        <taxon>Solanales</taxon>
        <taxon>Convolvulaceae</taxon>
        <taxon>Cuscuteae</taxon>
        <taxon>Cuscuta</taxon>
        <taxon>Cuscuta subgen. Grammica</taxon>
        <taxon>Cuscuta sect. Cleistogrammica</taxon>
    </lineage>
</organism>
<dbReference type="AlphaFoldDB" id="A0A484KMB2"/>
<keyword evidence="3" id="KW-1003">Cell membrane</keyword>
<dbReference type="PANTHER" id="PTHR47855:SF3">
    <property type="entry name" value="SMALL POLYPEPTIDE DEVIL 1-RELATED"/>
    <property type="match status" value="1"/>
</dbReference>
<evidence type="ECO:0000313" key="8">
    <source>
        <dbReference type="EMBL" id="VFQ67101.1"/>
    </source>
</evidence>
<keyword evidence="5" id="KW-1133">Transmembrane helix</keyword>
<comment type="subcellular location">
    <subcellularLocation>
        <location evidence="1">Cell membrane</location>
        <topology evidence="1">Single-pass membrane protein</topology>
    </subcellularLocation>
</comment>
<dbReference type="GO" id="GO:0048367">
    <property type="term" value="P:shoot system development"/>
    <property type="evidence" value="ECO:0007669"/>
    <property type="project" value="UniProtKB-ARBA"/>
</dbReference>
<dbReference type="GO" id="GO:0005886">
    <property type="term" value="C:plasma membrane"/>
    <property type="evidence" value="ECO:0007669"/>
    <property type="project" value="UniProtKB-SubCell"/>
</dbReference>
<accession>A0A484KMB2</accession>
<dbReference type="GO" id="GO:0008285">
    <property type="term" value="P:negative regulation of cell population proliferation"/>
    <property type="evidence" value="ECO:0007669"/>
    <property type="project" value="InterPro"/>
</dbReference>
<evidence type="ECO:0000256" key="1">
    <source>
        <dbReference type="ARBA" id="ARBA00004162"/>
    </source>
</evidence>
<comment type="similarity">
    <text evidence="7">Belongs to the DVL/RTFL small polypeptides family.</text>
</comment>
<reference evidence="8 9" key="1">
    <citation type="submission" date="2018-04" db="EMBL/GenBank/DDBJ databases">
        <authorList>
            <person name="Vogel A."/>
        </authorList>
    </citation>
    <scope>NUCLEOTIDE SEQUENCE [LARGE SCALE GENOMIC DNA]</scope>
</reference>
<evidence type="ECO:0000256" key="7">
    <source>
        <dbReference type="ARBA" id="ARBA00024340"/>
    </source>
</evidence>
<dbReference type="InterPro" id="IPR052153">
    <property type="entry name" value="DVL/RTFL_small_peptides"/>
</dbReference>
<name>A0A484KMB2_9ASTE</name>
<dbReference type="InterPro" id="IPR012552">
    <property type="entry name" value="DVL"/>
</dbReference>
<evidence type="ECO:0000256" key="6">
    <source>
        <dbReference type="ARBA" id="ARBA00023136"/>
    </source>
</evidence>
<dbReference type="PANTHER" id="PTHR47855">
    <property type="entry name" value="OS01G0525701 PROTEIN"/>
    <property type="match status" value="1"/>
</dbReference>
<evidence type="ECO:0008006" key="10">
    <source>
        <dbReference type="Google" id="ProtNLM"/>
    </source>
</evidence>
<keyword evidence="2" id="KW-0217">Developmental protein</keyword>
<dbReference type="OrthoDB" id="1305866at2759"/>
<protein>
    <recommendedName>
        <fullName evidence="10">DVL-like protein</fullName>
    </recommendedName>
</protein>
<keyword evidence="9" id="KW-1185">Reference proteome</keyword>
<proteinExistence type="inferred from homology"/>
<keyword evidence="4" id="KW-0812">Transmembrane</keyword>
<sequence>MNIIHTKLAKRLKMKNKNGSTNAASMGDDVGVINKKRKKGYSKRVCFREQKGRLFIIRRCIVMLLCWHE</sequence>
<evidence type="ECO:0000256" key="5">
    <source>
        <dbReference type="ARBA" id="ARBA00022989"/>
    </source>
</evidence>
<evidence type="ECO:0000256" key="2">
    <source>
        <dbReference type="ARBA" id="ARBA00022473"/>
    </source>
</evidence>
<evidence type="ECO:0000256" key="4">
    <source>
        <dbReference type="ARBA" id="ARBA00022692"/>
    </source>
</evidence>
<dbReference type="Pfam" id="PF08137">
    <property type="entry name" value="DVL"/>
    <property type="match status" value="1"/>
</dbReference>
<keyword evidence="6" id="KW-0472">Membrane</keyword>
<dbReference type="Proteomes" id="UP000595140">
    <property type="component" value="Unassembled WGS sequence"/>
</dbReference>
<evidence type="ECO:0000313" key="9">
    <source>
        <dbReference type="Proteomes" id="UP000595140"/>
    </source>
</evidence>
<gene>
    <name evidence="8" type="ORF">CCAM_LOCUS8877</name>
</gene>
<evidence type="ECO:0000256" key="3">
    <source>
        <dbReference type="ARBA" id="ARBA00022475"/>
    </source>
</evidence>